<feature type="region of interest" description="Disordered" evidence="1">
    <location>
        <begin position="1"/>
        <end position="21"/>
    </location>
</feature>
<dbReference type="RefSeq" id="WP_321546695.1">
    <property type="nucleotide sequence ID" value="NZ_JAXIVS010000005.1"/>
</dbReference>
<dbReference type="Proteomes" id="UP001291309">
    <property type="component" value="Unassembled WGS sequence"/>
</dbReference>
<dbReference type="EMBL" id="JAXIVS010000005">
    <property type="protein sequence ID" value="MDY7227967.1"/>
    <property type="molecule type" value="Genomic_DNA"/>
</dbReference>
<comment type="caution">
    <text evidence="2">The sequence shown here is derived from an EMBL/GenBank/DDBJ whole genome shotgun (WGS) entry which is preliminary data.</text>
</comment>
<name>A0ABU5H5D9_9BACT</name>
<evidence type="ECO:0000313" key="3">
    <source>
        <dbReference type="Proteomes" id="UP001291309"/>
    </source>
</evidence>
<sequence>MARAQEPVPEEPSPPKEELPTSSLTALYPLWENTGHVLGHRRLFLGSSNAELGLFDRVQVGVHPLFFLFRTLNVHGKVRLHSSERLSVAAHAELLVFLPGASEAFVSSNYVSNIDTRDVLLTVVPVGATASYAVTPWFYLHGTATVAGIFDDGPYRNRLVPGVTMVAEVLALQHHSVSAHLGEVGLWSHDFSALGVSYRYRRSWFEAKLGYFYRFFRDGRQGSPLIAVGAYL</sequence>
<accession>A0ABU5H5D9</accession>
<proteinExistence type="predicted"/>
<organism evidence="2 3">
    <name type="scientific">Hyalangium rubrum</name>
    <dbReference type="NCBI Taxonomy" id="3103134"/>
    <lineage>
        <taxon>Bacteria</taxon>
        <taxon>Pseudomonadati</taxon>
        <taxon>Myxococcota</taxon>
        <taxon>Myxococcia</taxon>
        <taxon>Myxococcales</taxon>
        <taxon>Cystobacterineae</taxon>
        <taxon>Archangiaceae</taxon>
        <taxon>Hyalangium</taxon>
    </lineage>
</organism>
<evidence type="ECO:0000313" key="2">
    <source>
        <dbReference type="EMBL" id="MDY7227967.1"/>
    </source>
</evidence>
<protein>
    <submittedName>
        <fullName evidence="2">Uncharacterized protein</fullName>
    </submittedName>
</protein>
<reference evidence="2 3" key="1">
    <citation type="submission" date="2023-12" db="EMBL/GenBank/DDBJ databases">
        <title>the genome sequence of Hyalangium sp. s54d21.</title>
        <authorList>
            <person name="Zhang X."/>
        </authorList>
    </citation>
    <scope>NUCLEOTIDE SEQUENCE [LARGE SCALE GENOMIC DNA]</scope>
    <source>
        <strain evidence="3">s54d21</strain>
    </source>
</reference>
<gene>
    <name evidence="2" type="ORF">SYV04_16235</name>
</gene>
<keyword evidence="3" id="KW-1185">Reference proteome</keyword>
<evidence type="ECO:0000256" key="1">
    <source>
        <dbReference type="SAM" id="MobiDB-lite"/>
    </source>
</evidence>